<dbReference type="Pfam" id="PF00817">
    <property type="entry name" value="IMS"/>
    <property type="match status" value="1"/>
</dbReference>
<protein>
    <submittedName>
        <fullName evidence="2">DNA polymerase Y family protein</fullName>
    </submittedName>
</protein>
<sequence>MKTPLLFSLHLPLLPLETLRRCWSEAGAYAVMEDGQVLIASPLAVAAGVRVGMRSGGVATIAPDTVMLELDPGKEAAALEAIALALLQFTPEVAFDDAFSLLLDVGASLRLFGGPLALCRQVRSSMARLGFTAVLGAAPTAHGAWLLAHAPAQRR</sequence>
<gene>
    <name evidence="2" type="ORF">GTP56_16950</name>
</gene>
<feature type="domain" description="UmuC" evidence="1">
    <location>
        <begin position="30"/>
        <end position="147"/>
    </location>
</feature>
<dbReference type="EMBL" id="WWCR01000018">
    <property type="protein sequence ID" value="MYM73879.1"/>
    <property type="molecule type" value="Genomic_DNA"/>
</dbReference>
<name>A0A7X4H3E5_9BURK</name>
<dbReference type="AlphaFoldDB" id="A0A7X4H3E5"/>
<evidence type="ECO:0000259" key="1">
    <source>
        <dbReference type="Pfam" id="PF00817"/>
    </source>
</evidence>
<dbReference type="InterPro" id="IPR043502">
    <property type="entry name" value="DNA/RNA_pol_sf"/>
</dbReference>
<dbReference type="InterPro" id="IPR001126">
    <property type="entry name" value="UmuC"/>
</dbReference>
<feature type="non-terminal residue" evidence="2">
    <location>
        <position position="155"/>
    </location>
</feature>
<dbReference type="GO" id="GO:0006281">
    <property type="term" value="P:DNA repair"/>
    <property type="evidence" value="ECO:0007669"/>
    <property type="project" value="InterPro"/>
</dbReference>
<comment type="caution">
    <text evidence="2">The sequence shown here is derived from an EMBL/GenBank/DDBJ whole genome shotgun (WGS) entry which is preliminary data.</text>
</comment>
<dbReference type="Proteomes" id="UP000469734">
    <property type="component" value="Unassembled WGS sequence"/>
</dbReference>
<accession>A0A7X4H3E5</accession>
<dbReference type="SUPFAM" id="SSF56672">
    <property type="entry name" value="DNA/RNA polymerases"/>
    <property type="match status" value="1"/>
</dbReference>
<proteinExistence type="predicted"/>
<evidence type="ECO:0000313" key="2">
    <source>
        <dbReference type="EMBL" id="MYM73879.1"/>
    </source>
</evidence>
<reference evidence="2 3" key="1">
    <citation type="submission" date="2019-12" db="EMBL/GenBank/DDBJ databases">
        <title>Novel species isolated from a subtropical stream in China.</title>
        <authorList>
            <person name="Lu H."/>
        </authorList>
    </citation>
    <scope>NUCLEOTIDE SEQUENCE [LARGE SCALE GENOMIC DNA]</scope>
    <source>
        <strain evidence="2 3">FT134W</strain>
    </source>
</reference>
<organism evidence="2 3">
    <name type="scientific">Duganella margarita</name>
    <dbReference type="NCBI Taxonomy" id="2692170"/>
    <lineage>
        <taxon>Bacteria</taxon>
        <taxon>Pseudomonadati</taxon>
        <taxon>Pseudomonadota</taxon>
        <taxon>Betaproteobacteria</taxon>
        <taxon>Burkholderiales</taxon>
        <taxon>Oxalobacteraceae</taxon>
        <taxon>Telluria group</taxon>
        <taxon>Duganella</taxon>
    </lineage>
</organism>
<evidence type="ECO:0000313" key="3">
    <source>
        <dbReference type="Proteomes" id="UP000469734"/>
    </source>
</evidence>